<protein>
    <recommendedName>
        <fullName evidence="5">BZIP domain-containing protein</fullName>
    </recommendedName>
</protein>
<reference evidence="3" key="1">
    <citation type="submission" date="2020-03" db="EMBL/GenBank/DDBJ databases">
        <title>Hybrid Assembly of Korean Phytophthora infestans isolates.</title>
        <authorList>
            <person name="Prokchorchik M."/>
            <person name="Lee Y."/>
            <person name="Seo J."/>
            <person name="Cho J.-H."/>
            <person name="Park Y.-E."/>
            <person name="Jang D.-C."/>
            <person name="Im J.-S."/>
            <person name="Choi J.-G."/>
            <person name="Park H.-J."/>
            <person name="Lee G.-B."/>
            <person name="Lee Y.-G."/>
            <person name="Hong S.-Y."/>
            <person name="Cho K."/>
            <person name="Sohn K.H."/>
        </authorList>
    </citation>
    <scope>NUCLEOTIDE SEQUENCE</scope>
    <source>
        <strain evidence="3">KR_2_A2</strain>
    </source>
</reference>
<evidence type="ECO:0000313" key="4">
    <source>
        <dbReference type="Proteomes" id="UP000704712"/>
    </source>
</evidence>
<proteinExistence type="predicted"/>
<organism evidence="3 4">
    <name type="scientific">Phytophthora infestans</name>
    <name type="common">Potato late blight agent</name>
    <name type="synonym">Botrytis infestans</name>
    <dbReference type="NCBI Taxonomy" id="4787"/>
    <lineage>
        <taxon>Eukaryota</taxon>
        <taxon>Sar</taxon>
        <taxon>Stramenopiles</taxon>
        <taxon>Oomycota</taxon>
        <taxon>Peronosporomycetes</taxon>
        <taxon>Peronosporales</taxon>
        <taxon>Peronosporaceae</taxon>
        <taxon>Phytophthora</taxon>
    </lineage>
</organism>
<evidence type="ECO:0000256" key="2">
    <source>
        <dbReference type="SAM" id="MobiDB-lite"/>
    </source>
</evidence>
<dbReference type="Proteomes" id="UP000704712">
    <property type="component" value="Unassembled WGS sequence"/>
</dbReference>
<gene>
    <name evidence="3" type="ORF">GN958_ATG02071</name>
</gene>
<evidence type="ECO:0000256" key="1">
    <source>
        <dbReference type="SAM" id="Coils"/>
    </source>
</evidence>
<evidence type="ECO:0000313" key="3">
    <source>
        <dbReference type="EMBL" id="KAF4148715.1"/>
    </source>
</evidence>
<evidence type="ECO:0008006" key="5">
    <source>
        <dbReference type="Google" id="ProtNLM"/>
    </source>
</evidence>
<comment type="caution">
    <text evidence="3">The sequence shown here is derived from an EMBL/GenBank/DDBJ whole genome shotgun (WGS) entry which is preliminary data.</text>
</comment>
<name>A0A8S9V6I1_PHYIN</name>
<dbReference type="EMBL" id="JAACNO010000242">
    <property type="protein sequence ID" value="KAF4148715.1"/>
    <property type="molecule type" value="Genomic_DNA"/>
</dbReference>
<keyword evidence="1" id="KW-0175">Coiled coil</keyword>
<feature type="coiled-coil region" evidence="1">
    <location>
        <begin position="133"/>
        <end position="160"/>
    </location>
</feature>
<sequence>MSNSVLCPPNKHLLSDGVIRELEQLSRDIATSSWPEQQQDRPQRSSHFPMQLSTNRHSFPARTPDTVSLEGKRARFEQPECLDMELEESDRINHRKKIRAIGTTEQQAKILELLKLGRDSERKRRRDNQRRYRKKQQDVIDGLEVSSERLRDEIHQLQQRRSYVSTNGSVWDVAIHYFRVCHLSLCLGERQLSSLESSQLSYLLHFMQTTMAADVVYNADHGTKAILSNWSILQWFDWVMIEVEGLERNGRETLVARTTTRVTICFLTVERGTMTPLANKLLNKRFVLRGSTRFEWDSRRSCVTNVASQSDFLTPMLQLLGSLELVAQVFEQSLVTPDLQHR</sequence>
<feature type="compositionally biased region" description="Polar residues" evidence="2">
    <location>
        <begin position="45"/>
        <end position="57"/>
    </location>
</feature>
<feature type="region of interest" description="Disordered" evidence="2">
    <location>
        <begin position="30"/>
        <end position="67"/>
    </location>
</feature>
<dbReference type="AlphaFoldDB" id="A0A8S9V6I1"/>
<accession>A0A8S9V6I1</accession>